<evidence type="ECO:0008006" key="5">
    <source>
        <dbReference type="Google" id="ProtNLM"/>
    </source>
</evidence>
<feature type="region of interest" description="Disordered" evidence="1">
    <location>
        <begin position="390"/>
        <end position="465"/>
    </location>
</feature>
<keyword evidence="2" id="KW-0732">Signal</keyword>
<dbReference type="PANTHER" id="PTHR34005">
    <property type="entry name" value="PROTEIN CBG15054-RELATED"/>
    <property type="match status" value="1"/>
</dbReference>
<dbReference type="InterPro" id="IPR009003">
    <property type="entry name" value="Peptidase_S1_PA"/>
</dbReference>
<feature type="compositionally biased region" description="Acidic residues" evidence="1">
    <location>
        <begin position="408"/>
        <end position="423"/>
    </location>
</feature>
<feature type="compositionally biased region" description="Acidic residues" evidence="1">
    <location>
        <begin position="431"/>
        <end position="451"/>
    </location>
</feature>
<feature type="region of interest" description="Disordered" evidence="1">
    <location>
        <begin position="295"/>
        <end position="329"/>
    </location>
</feature>
<feature type="signal peptide" evidence="2">
    <location>
        <begin position="1"/>
        <end position="17"/>
    </location>
</feature>
<dbReference type="InterPro" id="IPR005514">
    <property type="entry name" value="DUF316"/>
</dbReference>
<organism evidence="3 4">
    <name type="scientific">Caenorhabditis briggsae</name>
    <dbReference type="NCBI Taxonomy" id="6238"/>
    <lineage>
        <taxon>Eukaryota</taxon>
        <taxon>Metazoa</taxon>
        <taxon>Ecdysozoa</taxon>
        <taxon>Nematoda</taxon>
        <taxon>Chromadorea</taxon>
        <taxon>Rhabditida</taxon>
        <taxon>Rhabditina</taxon>
        <taxon>Rhabditomorpha</taxon>
        <taxon>Rhabditoidea</taxon>
        <taxon>Rhabditidae</taxon>
        <taxon>Peloderinae</taxon>
        <taxon>Caenorhabditis</taxon>
    </lineage>
</organism>
<protein>
    <recommendedName>
        <fullName evidence="5">Peptidase S1 domain-containing protein</fullName>
    </recommendedName>
</protein>
<evidence type="ECO:0000256" key="1">
    <source>
        <dbReference type="SAM" id="MobiDB-lite"/>
    </source>
</evidence>
<feature type="compositionally biased region" description="Basic residues" evidence="1">
    <location>
        <begin position="390"/>
        <end position="399"/>
    </location>
</feature>
<feature type="compositionally biased region" description="Basic and acidic residues" evidence="1">
    <location>
        <begin position="454"/>
        <end position="465"/>
    </location>
</feature>
<keyword evidence="4" id="KW-1185">Reference proteome</keyword>
<evidence type="ECO:0000256" key="2">
    <source>
        <dbReference type="SAM" id="SignalP"/>
    </source>
</evidence>
<dbReference type="Pfam" id="PF03761">
    <property type="entry name" value="DUF316"/>
    <property type="match status" value="1"/>
</dbReference>
<feature type="chain" id="PRO_5041939226" description="Peptidase S1 domain-containing protein" evidence="2">
    <location>
        <begin position="18"/>
        <end position="465"/>
    </location>
</feature>
<dbReference type="PANTHER" id="PTHR34005:SF1">
    <property type="entry name" value="PROTEIN CBG15054"/>
    <property type="match status" value="1"/>
</dbReference>
<dbReference type="SUPFAM" id="SSF50494">
    <property type="entry name" value="Trypsin-like serine proteases"/>
    <property type="match status" value="1"/>
</dbReference>
<evidence type="ECO:0000313" key="3">
    <source>
        <dbReference type="EMBL" id="UMM13598.1"/>
    </source>
</evidence>
<accession>A0AAE9E2E8</accession>
<reference evidence="3 4" key="1">
    <citation type="submission" date="2022-04" db="EMBL/GenBank/DDBJ databases">
        <title>Chromosome-level reference genomes for two strains of Caenorhabditis briggsae: an improved platform for comparative genomics.</title>
        <authorList>
            <person name="Stevens L."/>
            <person name="Andersen E."/>
        </authorList>
    </citation>
    <scope>NUCLEOTIDE SEQUENCE [LARGE SCALE GENOMIC DNA]</scope>
    <source>
        <strain evidence="3">VX34</strain>
        <tissue evidence="3">Whole-organism</tissue>
    </source>
</reference>
<proteinExistence type="predicted"/>
<dbReference type="EMBL" id="CP092620">
    <property type="protein sequence ID" value="UMM13598.1"/>
    <property type="molecule type" value="Genomic_DNA"/>
</dbReference>
<dbReference type="Proteomes" id="UP000829354">
    <property type="component" value="Chromosome I"/>
</dbReference>
<gene>
    <name evidence="3" type="ORF">L5515_001784</name>
</gene>
<evidence type="ECO:0000313" key="4">
    <source>
        <dbReference type="Proteomes" id="UP000829354"/>
    </source>
</evidence>
<sequence length="465" mass="53135">MKLRLHVVLVLLIHGYCDELSYKENRKRLEECGKNFLPKPDKKEAEISHSLNDWIVKVRTKKQKTKIPPTTGSFISSRHIITSAQSILTSGKKWRYNGEDASGNCSHPELDLEVPKEIVNHIEIFRGDCENGWQCEPPLRAQKAVILNFCDQDDQFDRMFRIMLIEVKEFETSSFACISNDTTKLQMKELVNTYGFDDERLVYRLLEVTNIGKGYILTSKYYVYGDRGGPMVVDRNERGTIVGIGASTGWSDNSGNTWFFELSHHFENICNVTGICEGNPVNTTMDPANIKTTEMESTVPTTSMMTTESSQEPTSRSSSDNIRTSTEISTSTTCQFDHDDMRIQSIIFLTIIAIFGYISCEDEETLTLYDHPGIPSSEFTKKEAEYAQFKAKKNSKKEKNRTGRSEEAFNEDEFEDCDEDELEADGKESEYNEEEEEEEQDDGVDDWDGGEDIYISKDKVRTKEL</sequence>
<name>A0AAE9E2E8_CAEBR</name>
<dbReference type="AlphaFoldDB" id="A0AAE9E2E8"/>